<dbReference type="SUPFAM" id="SSF101082">
    <property type="entry name" value="Typo IV secretion system protein TraC"/>
    <property type="match status" value="1"/>
</dbReference>
<feature type="chain" id="PRO_5043890983" evidence="2">
    <location>
        <begin position="26"/>
        <end position="226"/>
    </location>
</feature>
<gene>
    <name evidence="3" type="primary">virB5</name>
    <name evidence="3" type="ORF">LOK82_13480</name>
</gene>
<sequence>MKLFKKPFGPFALMIGLSVGNVAHAGMPVIDAANLEQAVLQVKAWEEQYKQMASQIQQAQQQYNSINGIRNMGSLVNNPAARQYLPADYATILSEGVGNWAAIRSAAEKFDVSMTSLAANSDTAQAFQQAAKQAALNRASAELAYSTASQRFSDIQVLLDKINNAPDAKDIADLQARIQAEQVMMQNEANKLQALQLLANAQRDLQIQQNKEISMKSSKGGMPTGW</sequence>
<organism evidence="3 4">
    <name type="scientific">Xylella fastidiosa subsp. multiplex</name>
    <dbReference type="NCBI Taxonomy" id="644357"/>
    <lineage>
        <taxon>Bacteria</taxon>
        <taxon>Pseudomonadati</taxon>
        <taxon>Pseudomonadota</taxon>
        <taxon>Gammaproteobacteria</taxon>
        <taxon>Lysobacterales</taxon>
        <taxon>Lysobacteraceae</taxon>
        <taxon>Xylella</taxon>
    </lineage>
</organism>
<dbReference type="NCBIfam" id="TIGR02791">
    <property type="entry name" value="VirB5"/>
    <property type="match status" value="1"/>
</dbReference>
<dbReference type="CDD" id="cd14262">
    <property type="entry name" value="VirB5_like"/>
    <property type="match status" value="1"/>
</dbReference>
<dbReference type="RefSeq" id="WP_154415106.1">
    <property type="nucleotide sequence ID" value="NZ_CP136976.1"/>
</dbReference>
<dbReference type="Pfam" id="PF07996">
    <property type="entry name" value="T4SS"/>
    <property type="match status" value="1"/>
</dbReference>
<reference evidence="3" key="1">
    <citation type="submission" date="2021-11" db="EMBL/GenBank/DDBJ databases">
        <authorList>
            <person name="Denance N."/>
            <person name="Briand M."/>
            <person name="Dupas E."/>
            <person name="Durand K."/>
            <person name="Legendre B."/>
            <person name="Cunty A."/>
            <person name="Donnadieu C."/>
            <person name="Lopez Roques C."/>
            <person name="Cesbron S."/>
            <person name="Jacques M.A."/>
        </authorList>
    </citation>
    <scope>NUCLEOTIDE SEQUENCE</scope>
    <source>
        <strain evidence="3">CFBP8070</strain>
    </source>
</reference>
<evidence type="ECO:0000313" key="4">
    <source>
        <dbReference type="Proteomes" id="UP001220702"/>
    </source>
</evidence>
<dbReference type="Proteomes" id="UP001220702">
    <property type="component" value="Unassembled WGS sequence"/>
</dbReference>
<proteinExistence type="predicted"/>
<evidence type="ECO:0000256" key="1">
    <source>
        <dbReference type="SAM" id="Coils"/>
    </source>
</evidence>
<evidence type="ECO:0000313" key="3">
    <source>
        <dbReference type="EMBL" id="MDC6409563.1"/>
    </source>
</evidence>
<feature type="coiled-coil region" evidence="1">
    <location>
        <begin position="35"/>
        <end position="62"/>
    </location>
</feature>
<feature type="signal peptide" evidence="2">
    <location>
        <begin position="1"/>
        <end position="25"/>
    </location>
</feature>
<evidence type="ECO:0000256" key="2">
    <source>
        <dbReference type="SAM" id="SignalP"/>
    </source>
</evidence>
<feature type="coiled-coil region" evidence="1">
    <location>
        <begin position="171"/>
        <end position="211"/>
    </location>
</feature>
<dbReference type="AlphaFoldDB" id="A0AAW6I1A3"/>
<reference evidence="3" key="2">
    <citation type="journal article" date="2023" name="Commun. Biol.">
        <title>Suspicions of two bridgehead invasions of Xylella fastidiosa subsp. multiplex in France.</title>
        <authorList>
            <person name="Dupas E."/>
            <person name="Durand K."/>
            <person name="Rieux A."/>
            <person name="Briand M."/>
            <person name="Pruvost O."/>
            <person name="Cunty A."/>
            <person name="Denance N."/>
            <person name="Donnadieu C."/>
            <person name="Legendre B."/>
            <person name="Lopez-Roques C."/>
            <person name="Cesbron S."/>
            <person name="Ravigne V."/>
            <person name="Jacques M.A."/>
        </authorList>
    </citation>
    <scope>NUCLEOTIDE SEQUENCE</scope>
    <source>
        <strain evidence="3">CFBP8070</strain>
    </source>
</reference>
<accession>A0AAW6I1A3</accession>
<dbReference type="EMBL" id="JAJKGN010000003">
    <property type="protein sequence ID" value="MDC6409563.1"/>
    <property type="molecule type" value="Genomic_DNA"/>
</dbReference>
<dbReference type="InterPro" id="IPR023220">
    <property type="entry name" value="T4SS_VirB5-domain"/>
</dbReference>
<keyword evidence="1" id="KW-0175">Coiled coil</keyword>
<comment type="caution">
    <text evidence="3">The sequence shown here is derived from an EMBL/GenBank/DDBJ whole genome shotgun (WGS) entry which is preliminary data.</text>
</comment>
<dbReference type="InterPro" id="IPR014158">
    <property type="entry name" value="T4SS_VirB5"/>
</dbReference>
<protein>
    <submittedName>
        <fullName evidence="3">P-type DNA transfer protein VirB5</fullName>
    </submittedName>
</protein>
<name>A0AAW6I1A3_XYLFS</name>
<dbReference type="Gene3D" id="1.20.58.430">
    <property type="entry name" value="Type IV secretion system, VirB5-domain"/>
    <property type="match status" value="1"/>
</dbReference>
<keyword evidence="2" id="KW-0732">Signal</keyword>